<dbReference type="InterPro" id="IPR020476">
    <property type="entry name" value="Nudix_hydrolase"/>
</dbReference>
<accession>A0A554JB36</accession>
<dbReference type="PANTHER" id="PTHR43046:SF14">
    <property type="entry name" value="MUTT_NUDIX FAMILY PROTEIN"/>
    <property type="match status" value="1"/>
</dbReference>
<dbReference type="Pfam" id="PF00293">
    <property type="entry name" value="NUDIX"/>
    <property type="match status" value="1"/>
</dbReference>
<evidence type="ECO:0000256" key="2">
    <source>
        <dbReference type="ARBA" id="ARBA00022801"/>
    </source>
</evidence>
<name>A0A554JB36_9BACT</name>
<protein>
    <submittedName>
        <fullName evidence="5">7,8-dihydro-8-oxoguanine triphosphatase</fullName>
    </submittedName>
</protein>
<reference evidence="5 6" key="1">
    <citation type="submission" date="2017-07" db="EMBL/GenBank/DDBJ databases">
        <title>Mechanisms for carbon and nitrogen cycling indicate functional differentiation within the Candidate Phyla Radiation.</title>
        <authorList>
            <person name="Danczak R.E."/>
            <person name="Johnston M.D."/>
            <person name="Kenah C."/>
            <person name="Slattery M."/>
            <person name="Wrighton K.C."/>
            <person name="Wilkins M.J."/>
        </authorList>
    </citation>
    <scope>NUCLEOTIDE SEQUENCE [LARGE SCALE GENOMIC DNA]</scope>
    <source>
        <strain evidence="5">Gr01-1014_77</strain>
    </source>
</reference>
<proteinExistence type="inferred from homology"/>
<dbReference type="Gene3D" id="3.90.79.10">
    <property type="entry name" value="Nucleoside Triphosphate Pyrophosphohydrolase"/>
    <property type="match status" value="1"/>
</dbReference>
<dbReference type="AlphaFoldDB" id="A0A554JB36"/>
<dbReference type="PROSITE" id="PS51462">
    <property type="entry name" value="NUDIX"/>
    <property type="match status" value="1"/>
</dbReference>
<dbReference type="SUPFAM" id="SSF55811">
    <property type="entry name" value="Nudix"/>
    <property type="match status" value="1"/>
</dbReference>
<dbReference type="GO" id="GO:0016787">
    <property type="term" value="F:hydrolase activity"/>
    <property type="evidence" value="ECO:0007669"/>
    <property type="project" value="UniProtKB-KW"/>
</dbReference>
<dbReference type="InterPro" id="IPR015797">
    <property type="entry name" value="NUDIX_hydrolase-like_dom_sf"/>
</dbReference>
<evidence type="ECO:0000256" key="1">
    <source>
        <dbReference type="ARBA" id="ARBA00001946"/>
    </source>
</evidence>
<comment type="caution">
    <text evidence="5">The sequence shown here is derived from an EMBL/GenBank/DDBJ whole genome shotgun (WGS) entry which is preliminary data.</text>
</comment>
<evidence type="ECO:0000259" key="4">
    <source>
        <dbReference type="PROSITE" id="PS51462"/>
    </source>
</evidence>
<evidence type="ECO:0000313" key="5">
    <source>
        <dbReference type="EMBL" id="TSC65565.1"/>
    </source>
</evidence>
<comment type="similarity">
    <text evidence="3">Belongs to the Nudix hydrolase family.</text>
</comment>
<dbReference type="Proteomes" id="UP000319613">
    <property type="component" value="Unassembled WGS sequence"/>
</dbReference>
<dbReference type="EMBL" id="VMFF01000039">
    <property type="protein sequence ID" value="TSC65565.1"/>
    <property type="molecule type" value="Genomic_DNA"/>
</dbReference>
<comment type="cofactor">
    <cofactor evidence="1">
        <name>Mg(2+)</name>
        <dbReference type="ChEBI" id="CHEBI:18420"/>
    </cofactor>
</comment>
<sequence length="146" mass="16727">MSKQKQLTIVCAIITNDKGEVLLTKRNDPGTSWHGKLEFPGGKIEFGEDPEVAVVRETKEESGFDVEVVRLLPKIYSSYYPVEPNDFEFPDTELQILIISYHCKIIGGEFKPDDREVMSGAFYQKDQIDYTNALRYCKEIVELLDN</sequence>
<dbReference type="PANTHER" id="PTHR43046">
    <property type="entry name" value="GDP-MANNOSE MANNOSYL HYDROLASE"/>
    <property type="match status" value="1"/>
</dbReference>
<keyword evidence="2 3" id="KW-0378">Hydrolase</keyword>
<dbReference type="InterPro" id="IPR000086">
    <property type="entry name" value="NUDIX_hydrolase_dom"/>
</dbReference>
<dbReference type="PROSITE" id="PS00893">
    <property type="entry name" value="NUDIX_BOX"/>
    <property type="match status" value="1"/>
</dbReference>
<dbReference type="PRINTS" id="PR00502">
    <property type="entry name" value="NUDIXFAMILY"/>
</dbReference>
<dbReference type="InterPro" id="IPR020084">
    <property type="entry name" value="NUDIX_hydrolase_CS"/>
</dbReference>
<evidence type="ECO:0000256" key="3">
    <source>
        <dbReference type="RuleBase" id="RU003476"/>
    </source>
</evidence>
<gene>
    <name evidence="5" type="ORF">G01um101477_422</name>
</gene>
<organism evidence="5 6">
    <name type="scientific">Candidatus Doudnabacteria bacterium Gr01-1014_77</name>
    <dbReference type="NCBI Taxonomy" id="2017133"/>
    <lineage>
        <taxon>Bacteria</taxon>
        <taxon>Candidatus Doudnaibacteriota</taxon>
    </lineage>
</organism>
<feature type="domain" description="Nudix hydrolase" evidence="4">
    <location>
        <begin position="4"/>
        <end position="141"/>
    </location>
</feature>
<evidence type="ECO:0000313" key="6">
    <source>
        <dbReference type="Proteomes" id="UP000319613"/>
    </source>
</evidence>